<dbReference type="PANTHER" id="PTHR42852:SF6">
    <property type="entry name" value="THIOL:DISULFIDE INTERCHANGE PROTEIN DSBE"/>
    <property type="match status" value="1"/>
</dbReference>
<reference evidence="6" key="1">
    <citation type="submission" date="2023-06" db="EMBL/GenBank/DDBJ databases">
        <title>Genomic of Agaribacillus aureum.</title>
        <authorList>
            <person name="Wang G."/>
        </authorList>
    </citation>
    <scope>NUCLEOTIDE SEQUENCE</scope>
    <source>
        <strain evidence="6">BMA12</strain>
    </source>
</reference>
<evidence type="ECO:0000256" key="2">
    <source>
        <dbReference type="ARBA" id="ARBA00022748"/>
    </source>
</evidence>
<accession>A0ABT8L2C2</accession>
<evidence type="ECO:0000313" key="7">
    <source>
        <dbReference type="Proteomes" id="UP001172083"/>
    </source>
</evidence>
<dbReference type="InterPro" id="IPR017937">
    <property type="entry name" value="Thioredoxin_CS"/>
</dbReference>
<keyword evidence="2" id="KW-0201">Cytochrome c-type biogenesis</keyword>
<evidence type="ECO:0000259" key="5">
    <source>
        <dbReference type="PROSITE" id="PS51352"/>
    </source>
</evidence>
<keyword evidence="7" id="KW-1185">Reference proteome</keyword>
<dbReference type="PROSITE" id="PS00194">
    <property type="entry name" value="THIOREDOXIN_1"/>
    <property type="match status" value="1"/>
</dbReference>
<comment type="subcellular location">
    <subcellularLocation>
        <location evidence="1">Cell envelope</location>
    </subcellularLocation>
</comment>
<evidence type="ECO:0000256" key="3">
    <source>
        <dbReference type="ARBA" id="ARBA00023157"/>
    </source>
</evidence>
<evidence type="ECO:0000256" key="1">
    <source>
        <dbReference type="ARBA" id="ARBA00004196"/>
    </source>
</evidence>
<gene>
    <name evidence="6" type="ORF">QQ020_07345</name>
</gene>
<feature type="domain" description="Thioredoxin" evidence="5">
    <location>
        <begin position="223"/>
        <end position="361"/>
    </location>
</feature>
<dbReference type="EMBL" id="JAUJEB010000001">
    <property type="protein sequence ID" value="MDN5211859.1"/>
    <property type="molecule type" value="Genomic_DNA"/>
</dbReference>
<dbReference type="RefSeq" id="WP_346757187.1">
    <property type="nucleotide sequence ID" value="NZ_JAUJEB010000001.1"/>
</dbReference>
<organism evidence="6 7">
    <name type="scientific">Agaribacillus aureus</name>
    <dbReference type="NCBI Taxonomy" id="3051825"/>
    <lineage>
        <taxon>Bacteria</taxon>
        <taxon>Pseudomonadati</taxon>
        <taxon>Bacteroidota</taxon>
        <taxon>Cytophagia</taxon>
        <taxon>Cytophagales</taxon>
        <taxon>Splendidivirgaceae</taxon>
        <taxon>Agaribacillus</taxon>
    </lineage>
</organism>
<dbReference type="PROSITE" id="PS51352">
    <property type="entry name" value="THIOREDOXIN_2"/>
    <property type="match status" value="1"/>
</dbReference>
<dbReference type="CDD" id="cd02966">
    <property type="entry name" value="TlpA_like_family"/>
    <property type="match status" value="1"/>
</dbReference>
<dbReference type="Gene3D" id="3.40.30.10">
    <property type="entry name" value="Glutaredoxin"/>
    <property type="match status" value="1"/>
</dbReference>
<dbReference type="InterPro" id="IPR000866">
    <property type="entry name" value="AhpC/TSA"/>
</dbReference>
<protein>
    <submittedName>
        <fullName evidence="6">TlpA disulfide reductase family protein</fullName>
    </submittedName>
</protein>
<dbReference type="Pfam" id="PF14289">
    <property type="entry name" value="DUF4369"/>
    <property type="match status" value="1"/>
</dbReference>
<dbReference type="InterPro" id="IPR036249">
    <property type="entry name" value="Thioredoxin-like_sf"/>
</dbReference>
<dbReference type="Pfam" id="PF00578">
    <property type="entry name" value="AhpC-TSA"/>
    <property type="match status" value="1"/>
</dbReference>
<keyword evidence="4" id="KW-0676">Redox-active center</keyword>
<dbReference type="SUPFAM" id="SSF52833">
    <property type="entry name" value="Thioredoxin-like"/>
    <property type="match status" value="1"/>
</dbReference>
<keyword evidence="3" id="KW-1015">Disulfide bond</keyword>
<dbReference type="Proteomes" id="UP001172083">
    <property type="component" value="Unassembled WGS sequence"/>
</dbReference>
<dbReference type="InterPro" id="IPR025380">
    <property type="entry name" value="DUF4369"/>
</dbReference>
<dbReference type="PANTHER" id="PTHR42852">
    <property type="entry name" value="THIOL:DISULFIDE INTERCHANGE PROTEIN DSBE"/>
    <property type="match status" value="1"/>
</dbReference>
<dbReference type="InterPro" id="IPR050553">
    <property type="entry name" value="Thioredoxin_ResA/DsbE_sf"/>
</dbReference>
<proteinExistence type="predicted"/>
<name>A0ABT8L2C2_9BACT</name>
<dbReference type="InterPro" id="IPR013766">
    <property type="entry name" value="Thioredoxin_domain"/>
</dbReference>
<evidence type="ECO:0000313" key="6">
    <source>
        <dbReference type="EMBL" id="MDN5211859.1"/>
    </source>
</evidence>
<sequence length="365" mass="41636">MKRIGLITLMLLPLISCNPDKNQERFEVNGIAKNIPDSTVVTISTNNKIIDSTIVLNEKFHFSGSVEKPTNVYLIVKNSRDYKSFWLENKVISFEGEKGKFMDSKITGSKTQLEDDLLYVRTGPFREIQDSLGQILRDRTLRKSYRDSVWAEYNATRKKEGEAYQNFIEEFPNSLVSAHVLNIYKTTWGKEKTSQLFELASEEIKQSENGKSIARFISLNKDPQIGDKYVDFEQENSEGQKIKLSDIKGKYVLLEFWASWCGPCRQSNPSLVREFKTFNDRGFEILGVSLDKDRTSWIKAIEKDSLIWENVSDLMGSENEAALIYGVNGIPDNVLIDENGIIIGRALRGDDLKNKLRELMGETGV</sequence>
<comment type="caution">
    <text evidence="6">The sequence shown here is derived from an EMBL/GenBank/DDBJ whole genome shotgun (WGS) entry which is preliminary data.</text>
</comment>
<evidence type="ECO:0000256" key="4">
    <source>
        <dbReference type="ARBA" id="ARBA00023284"/>
    </source>
</evidence>